<feature type="transmembrane region" description="Helical" evidence="1">
    <location>
        <begin position="28"/>
        <end position="48"/>
    </location>
</feature>
<dbReference type="EMBL" id="JADINA010000029">
    <property type="protein sequence ID" value="MBO8426589.1"/>
    <property type="molecule type" value="Genomic_DNA"/>
</dbReference>
<sequence length="240" mass="26639">MASNIILSLALSLLLSLAGYYVTSSLYAAVGILVVGFAIFLFAVCPLLEDYGKRKMRRSECASFISSFILSLSVTNSIEKAFESALANCSKEGQKLAEGLLELSAEEKVAYFQSYFDDSIYPMFVSVFRIYLEQGGDILSLCSTVEEESTRIVESDAFYHQNGVRLFTQFALMWGLSLLVMVFMRLSLSSLNAYLSESPSFLIAGVVYFALLLCSVLVYAYRFSEGKLSSIKIAKRRKGK</sequence>
<evidence type="ECO:0000313" key="2">
    <source>
        <dbReference type="EMBL" id="MBO8426589.1"/>
    </source>
</evidence>
<protein>
    <submittedName>
        <fullName evidence="2">Uncharacterized protein</fullName>
    </submittedName>
</protein>
<dbReference type="Proteomes" id="UP000823634">
    <property type="component" value="Unassembled WGS sequence"/>
</dbReference>
<keyword evidence="1" id="KW-0472">Membrane</keyword>
<comment type="caution">
    <text evidence="2">The sequence shown here is derived from an EMBL/GenBank/DDBJ whole genome shotgun (WGS) entry which is preliminary data.</text>
</comment>
<gene>
    <name evidence="2" type="ORF">IAC61_04635</name>
</gene>
<keyword evidence="1" id="KW-1133">Transmembrane helix</keyword>
<name>A0A9D9GVZ1_9FIRM</name>
<evidence type="ECO:0000313" key="3">
    <source>
        <dbReference type="Proteomes" id="UP000823634"/>
    </source>
</evidence>
<accession>A0A9D9GVZ1</accession>
<proteinExistence type="predicted"/>
<evidence type="ECO:0000256" key="1">
    <source>
        <dbReference type="SAM" id="Phobius"/>
    </source>
</evidence>
<organism evidence="2 3">
    <name type="scientific">Candidatus Alloenteromonas pullistercoris</name>
    <dbReference type="NCBI Taxonomy" id="2840785"/>
    <lineage>
        <taxon>Bacteria</taxon>
        <taxon>Bacillati</taxon>
        <taxon>Bacillota</taxon>
        <taxon>Bacillota incertae sedis</taxon>
        <taxon>Candidatus Alloenteromonas</taxon>
    </lineage>
</organism>
<keyword evidence="1" id="KW-0812">Transmembrane</keyword>
<feature type="transmembrane region" description="Helical" evidence="1">
    <location>
        <begin position="200"/>
        <end position="221"/>
    </location>
</feature>
<reference evidence="2" key="2">
    <citation type="journal article" date="2021" name="PeerJ">
        <title>Extensive microbial diversity within the chicken gut microbiome revealed by metagenomics and culture.</title>
        <authorList>
            <person name="Gilroy R."/>
            <person name="Ravi A."/>
            <person name="Getino M."/>
            <person name="Pursley I."/>
            <person name="Horton D.L."/>
            <person name="Alikhan N.F."/>
            <person name="Baker D."/>
            <person name="Gharbi K."/>
            <person name="Hall N."/>
            <person name="Watson M."/>
            <person name="Adriaenssens E.M."/>
            <person name="Foster-Nyarko E."/>
            <person name="Jarju S."/>
            <person name="Secka A."/>
            <person name="Antonio M."/>
            <person name="Oren A."/>
            <person name="Chaudhuri R.R."/>
            <person name="La Ragione R."/>
            <person name="Hildebrand F."/>
            <person name="Pallen M.J."/>
        </authorList>
    </citation>
    <scope>NUCLEOTIDE SEQUENCE</scope>
    <source>
        <strain evidence="2">17113</strain>
    </source>
</reference>
<feature type="transmembrane region" description="Helical" evidence="1">
    <location>
        <begin position="170"/>
        <end position="188"/>
    </location>
</feature>
<reference evidence="2" key="1">
    <citation type="submission" date="2020-10" db="EMBL/GenBank/DDBJ databases">
        <authorList>
            <person name="Gilroy R."/>
        </authorList>
    </citation>
    <scope>NUCLEOTIDE SEQUENCE</scope>
    <source>
        <strain evidence="2">17113</strain>
    </source>
</reference>
<dbReference type="AlphaFoldDB" id="A0A9D9GVZ1"/>